<dbReference type="Proteomes" id="UP000011518">
    <property type="component" value="Unassembled WGS sequence"/>
</dbReference>
<keyword evidence="2" id="KW-1185">Reference proteome</keyword>
<reference evidence="2" key="2">
    <citation type="journal article" date="2013" name="Nat. Commun.">
        <title>Genome of the Chinese tree shrew.</title>
        <authorList>
            <person name="Fan Y."/>
            <person name="Huang Z.Y."/>
            <person name="Cao C.C."/>
            <person name="Chen C.S."/>
            <person name="Chen Y.X."/>
            <person name="Fan D.D."/>
            <person name="He J."/>
            <person name="Hou H.L."/>
            <person name="Hu L."/>
            <person name="Hu X.T."/>
            <person name="Jiang X.T."/>
            <person name="Lai R."/>
            <person name="Lang Y.S."/>
            <person name="Liang B."/>
            <person name="Liao S.G."/>
            <person name="Mu D."/>
            <person name="Ma Y.Y."/>
            <person name="Niu Y.Y."/>
            <person name="Sun X.Q."/>
            <person name="Xia J.Q."/>
            <person name="Xiao J."/>
            <person name="Xiong Z.Q."/>
            <person name="Xu L."/>
            <person name="Yang L."/>
            <person name="Zhang Y."/>
            <person name="Zhao W."/>
            <person name="Zhao X.D."/>
            <person name="Zheng Y.T."/>
            <person name="Zhou J.M."/>
            <person name="Zhu Y.B."/>
            <person name="Zhang G.J."/>
            <person name="Wang J."/>
            <person name="Yao Y.G."/>
        </authorList>
    </citation>
    <scope>NUCLEOTIDE SEQUENCE [LARGE SCALE GENOMIC DNA]</scope>
</reference>
<name>L9KP21_TUPCH</name>
<evidence type="ECO:0000313" key="1">
    <source>
        <dbReference type="EMBL" id="ELW64516.1"/>
    </source>
</evidence>
<reference evidence="2" key="1">
    <citation type="submission" date="2012-07" db="EMBL/GenBank/DDBJ databases">
        <title>Genome of the Chinese tree shrew, a rising model animal genetically related to primates.</title>
        <authorList>
            <person name="Zhang G."/>
            <person name="Fan Y."/>
            <person name="Yao Y."/>
            <person name="Huang Z."/>
        </authorList>
    </citation>
    <scope>NUCLEOTIDE SEQUENCE [LARGE SCALE GENOMIC DNA]</scope>
</reference>
<proteinExistence type="predicted"/>
<dbReference type="InParanoid" id="L9KP21"/>
<accession>L9KP21</accession>
<protein>
    <submittedName>
        <fullName evidence="1">Uncharacterized protein</fullName>
    </submittedName>
</protein>
<organism evidence="1 2">
    <name type="scientific">Tupaia chinensis</name>
    <name type="common">Chinese tree shrew</name>
    <name type="synonym">Tupaia belangeri chinensis</name>
    <dbReference type="NCBI Taxonomy" id="246437"/>
    <lineage>
        <taxon>Eukaryota</taxon>
        <taxon>Metazoa</taxon>
        <taxon>Chordata</taxon>
        <taxon>Craniata</taxon>
        <taxon>Vertebrata</taxon>
        <taxon>Euteleostomi</taxon>
        <taxon>Mammalia</taxon>
        <taxon>Eutheria</taxon>
        <taxon>Euarchontoglires</taxon>
        <taxon>Scandentia</taxon>
        <taxon>Tupaiidae</taxon>
        <taxon>Tupaia</taxon>
    </lineage>
</organism>
<dbReference type="AlphaFoldDB" id="L9KP21"/>
<gene>
    <name evidence="1" type="ORF">TREES_T100014954</name>
</gene>
<sequence length="88" mass="9733">MQLMTKLQPEGGLYGSFQEYSPNTLVAYPLTYLLVVCCLEEEFCEGRCSSSDHEAAAYCLHEEAYEDVLPLSLSGSLLPMVTDGVYLV</sequence>
<evidence type="ECO:0000313" key="2">
    <source>
        <dbReference type="Proteomes" id="UP000011518"/>
    </source>
</evidence>
<dbReference type="EMBL" id="KB320724">
    <property type="protein sequence ID" value="ELW64516.1"/>
    <property type="molecule type" value="Genomic_DNA"/>
</dbReference>